<feature type="non-terminal residue" evidence="1">
    <location>
        <position position="1"/>
    </location>
</feature>
<name>A0ABD0QMC4_CIRMR</name>
<keyword evidence="2" id="KW-1185">Reference proteome</keyword>
<dbReference type="AlphaFoldDB" id="A0ABD0QMC4"/>
<evidence type="ECO:0000313" key="1">
    <source>
        <dbReference type="EMBL" id="KAL0187337.1"/>
    </source>
</evidence>
<organism evidence="1 2">
    <name type="scientific">Cirrhinus mrigala</name>
    <name type="common">Mrigala</name>
    <dbReference type="NCBI Taxonomy" id="683832"/>
    <lineage>
        <taxon>Eukaryota</taxon>
        <taxon>Metazoa</taxon>
        <taxon>Chordata</taxon>
        <taxon>Craniata</taxon>
        <taxon>Vertebrata</taxon>
        <taxon>Euteleostomi</taxon>
        <taxon>Actinopterygii</taxon>
        <taxon>Neopterygii</taxon>
        <taxon>Teleostei</taxon>
        <taxon>Ostariophysi</taxon>
        <taxon>Cypriniformes</taxon>
        <taxon>Cyprinidae</taxon>
        <taxon>Labeoninae</taxon>
        <taxon>Labeonini</taxon>
        <taxon>Cirrhinus</taxon>
    </lineage>
</organism>
<protein>
    <submittedName>
        <fullName evidence="1">Uncharacterized protein</fullName>
    </submittedName>
</protein>
<sequence length="164" mass="18460">MYHQATVMALLSRLWRVRKRAQQTVKKLLLAHGLLGELRVVINKHKILPSDVVYTETGELTEIGRSYVAPRILLDALSVICSVAAQWNDPAETEKLALDILIVTHHPSIGPSDAPAQEYFNSLAVRSEMWPSLLSTMKLDAPEFIDKHLEMILPRLLEANTDNQ</sequence>
<gene>
    <name evidence="1" type="ORF">M9458_019007</name>
</gene>
<dbReference type="Proteomes" id="UP001529510">
    <property type="component" value="Unassembled WGS sequence"/>
</dbReference>
<feature type="non-terminal residue" evidence="1">
    <location>
        <position position="164"/>
    </location>
</feature>
<proteinExistence type="predicted"/>
<accession>A0ABD0QMC4</accession>
<comment type="caution">
    <text evidence="1">The sequence shown here is derived from an EMBL/GenBank/DDBJ whole genome shotgun (WGS) entry which is preliminary data.</text>
</comment>
<evidence type="ECO:0000313" key="2">
    <source>
        <dbReference type="Proteomes" id="UP001529510"/>
    </source>
</evidence>
<dbReference type="EMBL" id="JAMKFB020000008">
    <property type="protein sequence ID" value="KAL0187337.1"/>
    <property type="molecule type" value="Genomic_DNA"/>
</dbReference>
<reference evidence="1 2" key="1">
    <citation type="submission" date="2024-05" db="EMBL/GenBank/DDBJ databases">
        <title>Genome sequencing and assembly of Indian major carp, Cirrhinus mrigala (Hamilton, 1822).</title>
        <authorList>
            <person name="Mohindra V."/>
            <person name="Chowdhury L.M."/>
            <person name="Lal K."/>
            <person name="Jena J.K."/>
        </authorList>
    </citation>
    <scope>NUCLEOTIDE SEQUENCE [LARGE SCALE GENOMIC DNA]</scope>
    <source>
        <strain evidence="1">CM1030</strain>
        <tissue evidence="1">Blood</tissue>
    </source>
</reference>